<evidence type="ECO:0000259" key="2">
    <source>
        <dbReference type="PROSITE" id="PS51827"/>
    </source>
</evidence>
<reference evidence="3 4" key="1">
    <citation type="journal article" date="2019" name="Sci. Data">
        <title>Hybrid genome assembly and annotation of Danionella translucida.</title>
        <authorList>
            <person name="Kadobianskyi M."/>
            <person name="Schulze L."/>
            <person name="Schuelke M."/>
            <person name="Judkewitz B."/>
        </authorList>
    </citation>
    <scope>NUCLEOTIDE SEQUENCE [LARGE SCALE GENOMIC DNA]</scope>
    <source>
        <strain evidence="3 4">Bolton</strain>
    </source>
</reference>
<dbReference type="EMBL" id="SRMA01027226">
    <property type="protein sequence ID" value="TRY57731.1"/>
    <property type="molecule type" value="Genomic_DNA"/>
</dbReference>
<gene>
    <name evidence="3" type="ORF">DNTS_012290</name>
</gene>
<dbReference type="Pfam" id="PF11952">
    <property type="entry name" value="XTBD"/>
    <property type="match status" value="1"/>
</dbReference>
<keyword evidence="4" id="KW-1185">Reference proteome</keyword>
<feature type="domain" description="XRN2-binding (XTBD)" evidence="2">
    <location>
        <begin position="21"/>
        <end position="101"/>
    </location>
</feature>
<evidence type="ECO:0000313" key="4">
    <source>
        <dbReference type="Proteomes" id="UP000316079"/>
    </source>
</evidence>
<organism evidence="3 4">
    <name type="scientific">Danionella cerebrum</name>
    <dbReference type="NCBI Taxonomy" id="2873325"/>
    <lineage>
        <taxon>Eukaryota</taxon>
        <taxon>Metazoa</taxon>
        <taxon>Chordata</taxon>
        <taxon>Craniata</taxon>
        <taxon>Vertebrata</taxon>
        <taxon>Euteleostomi</taxon>
        <taxon>Actinopterygii</taxon>
        <taxon>Neopterygii</taxon>
        <taxon>Teleostei</taxon>
        <taxon>Ostariophysi</taxon>
        <taxon>Cypriniformes</taxon>
        <taxon>Danionidae</taxon>
        <taxon>Danioninae</taxon>
        <taxon>Danionella</taxon>
    </lineage>
</organism>
<protein>
    <recommendedName>
        <fullName evidence="2">XRN2-binding (XTBD) domain-containing protein</fullName>
    </recommendedName>
</protein>
<dbReference type="PROSITE" id="PS51827">
    <property type="entry name" value="XTBD"/>
    <property type="match status" value="1"/>
</dbReference>
<sequence>MANTDAVADFINQNRSLTDVVDSYRGLSESDKHWQHRREFLLRNIARFPERDQLLALSMVWSNHVYSPALHERVTAMAEGIEVCDAPVFKTRDELMQKQKS</sequence>
<dbReference type="InterPro" id="IPR021859">
    <property type="entry name" value="XTBD"/>
</dbReference>
<evidence type="ECO:0000256" key="1">
    <source>
        <dbReference type="ARBA" id="ARBA00010053"/>
    </source>
</evidence>
<proteinExistence type="inferred from homology"/>
<comment type="similarity">
    <text evidence="1">Belongs to the CARF family.</text>
</comment>
<name>A0A553MX10_9TELE</name>
<comment type="caution">
    <text evidence="3">The sequence shown here is derived from an EMBL/GenBank/DDBJ whole genome shotgun (WGS) entry which is preliminary data.</text>
</comment>
<dbReference type="AlphaFoldDB" id="A0A553MX10"/>
<dbReference type="OrthoDB" id="2359216at2759"/>
<evidence type="ECO:0000313" key="3">
    <source>
        <dbReference type="EMBL" id="TRY57731.1"/>
    </source>
</evidence>
<accession>A0A553MX10</accession>
<dbReference type="Proteomes" id="UP000316079">
    <property type="component" value="Unassembled WGS sequence"/>
</dbReference>